<accession>A0AAV2FG65</accession>
<dbReference type="AlphaFoldDB" id="A0AAV2FG65"/>
<reference evidence="1 2" key="1">
    <citation type="submission" date="2024-04" db="EMBL/GenBank/DDBJ databases">
        <authorList>
            <person name="Fracassetti M."/>
        </authorList>
    </citation>
    <scope>NUCLEOTIDE SEQUENCE [LARGE SCALE GENOMIC DNA]</scope>
</reference>
<evidence type="ECO:0000313" key="2">
    <source>
        <dbReference type="Proteomes" id="UP001497516"/>
    </source>
</evidence>
<dbReference type="PANTHER" id="PTHR48410">
    <property type="entry name" value="GLYCOSYLINOSITOL PHOSPHORYLCERAMIDE MANNOSYL TRANSFERASE 1"/>
    <property type="match status" value="1"/>
</dbReference>
<proteinExistence type="predicted"/>
<dbReference type="Gene3D" id="3.90.550.10">
    <property type="entry name" value="Spore Coat Polysaccharide Biosynthesis Protein SpsA, Chain A"/>
    <property type="match status" value="1"/>
</dbReference>
<keyword evidence="2" id="KW-1185">Reference proteome</keyword>
<name>A0AAV2FG65_9ROSI</name>
<gene>
    <name evidence="1" type="ORF">LTRI10_LOCUS37038</name>
</gene>
<organism evidence="1 2">
    <name type="scientific">Linum trigynum</name>
    <dbReference type="NCBI Taxonomy" id="586398"/>
    <lineage>
        <taxon>Eukaryota</taxon>
        <taxon>Viridiplantae</taxon>
        <taxon>Streptophyta</taxon>
        <taxon>Embryophyta</taxon>
        <taxon>Tracheophyta</taxon>
        <taxon>Spermatophyta</taxon>
        <taxon>Magnoliopsida</taxon>
        <taxon>eudicotyledons</taxon>
        <taxon>Gunneridae</taxon>
        <taxon>Pentapetalae</taxon>
        <taxon>rosids</taxon>
        <taxon>fabids</taxon>
        <taxon>Malpighiales</taxon>
        <taxon>Linaceae</taxon>
        <taxon>Linum</taxon>
    </lineage>
</organism>
<sequence length="87" mass="9868">MPRNFPVLKSQLFHGLDPRPAFLRNVHLSGSYTVLINTWRLNSPLKRTAAHYASCVGADVILVVWREIEPPSERLKSDLDRAVKSKS</sequence>
<dbReference type="PANTHER" id="PTHR48410:SF1">
    <property type="entry name" value="GLYCOSYLINOSITOL PHOSPHORYLCERAMIDE MANNOSYL TRANSFERASE 1"/>
    <property type="match status" value="1"/>
</dbReference>
<dbReference type="InterPro" id="IPR029044">
    <property type="entry name" value="Nucleotide-diphossugar_trans"/>
</dbReference>
<dbReference type="EMBL" id="OZ034819">
    <property type="protein sequence ID" value="CAL1396683.1"/>
    <property type="molecule type" value="Genomic_DNA"/>
</dbReference>
<evidence type="ECO:0000313" key="1">
    <source>
        <dbReference type="EMBL" id="CAL1396683.1"/>
    </source>
</evidence>
<dbReference type="Proteomes" id="UP001497516">
    <property type="component" value="Chromosome 6"/>
</dbReference>
<protein>
    <submittedName>
        <fullName evidence="1">Uncharacterized protein</fullName>
    </submittedName>
</protein>
<dbReference type="InterPro" id="IPR053318">
    <property type="entry name" value="GT64"/>
</dbReference>